<keyword evidence="3" id="KW-1003">Cell membrane</keyword>
<dbReference type="GO" id="GO:0055085">
    <property type="term" value="P:transmembrane transport"/>
    <property type="evidence" value="ECO:0007669"/>
    <property type="project" value="InterPro"/>
</dbReference>
<evidence type="ECO:0000256" key="5">
    <source>
        <dbReference type="ARBA" id="ARBA00022692"/>
    </source>
</evidence>
<evidence type="ECO:0000256" key="3">
    <source>
        <dbReference type="ARBA" id="ARBA00022475"/>
    </source>
</evidence>
<gene>
    <name evidence="10" type="ORF">GGQ66_004468</name>
</gene>
<evidence type="ECO:0000256" key="8">
    <source>
        <dbReference type="RuleBase" id="RU363032"/>
    </source>
</evidence>
<evidence type="ECO:0000256" key="6">
    <source>
        <dbReference type="ARBA" id="ARBA00022989"/>
    </source>
</evidence>
<feature type="transmembrane region" description="Helical" evidence="8">
    <location>
        <begin position="231"/>
        <end position="253"/>
    </location>
</feature>
<keyword evidence="6 8" id="KW-1133">Transmembrane helix</keyword>
<protein>
    <submittedName>
        <fullName evidence="10">Putative spermidine/putrescine transport system permease protein</fullName>
    </submittedName>
</protein>
<feature type="transmembrane region" description="Helical" evidence="8">
    <location>
        <begin position="133"/>
        <end position="148"/>
    </location>
</feature>
<dbReference type="PANTHER" id="PTHR43357:SF4">
    <property type="entry name" value="INNER MEMBRANE ABC TRANSPORTER PERMEASE PROTEIN YDCV"/>
    <property type="match status" value="1"/>
</dbReference>
<sequence length="275" mass="30009">MKKPFPFASALIALVSAAYFLIPLYATFQFSLQMVRGEWSLAAYRAVFASDTFIATITYSVVASLVAIMIGAAIVVPTIYWVRLKLPRLRPVIEFLSLLPLIIPPVVLVFGYIRLFGSSSYLPLTMSDQGTNFLLVMGYVVLALPYMFRSVDNGMAVIDIATLTEAAESLGASRLRTVATVIFPNVRSAIVSGAFLTFSISLGEFVLASLLNRPAFGPYLVQMGQDRAYEPAALAVMTFGLTWACMALMQYFANRKPGSRFVPRLPLSSAKGISP</sequence>
<dbReference type="RefSeq" id="WP_183795776.1">
    <property type="nucleotide sequence ID" value="NZ_JACIDU010000034.1"/>
</dbReference>
<dbReference type="InterPro" id="IPR000515">
    <property type="entry name" value="MetI-like"/>
</dbReference>
<evidence type="ECO:0000256" key="1">
    <source>
        <dbReference type="ARBA" id="ARBA00004429"/>
    </source>
</evidence>
<dbReference type="PROSITE" id="PS50928">
    <property type="entry name" value="ABC_TM1"/>
    <property type="match status" value="1"/>
</dbReference>
<dbReference type="PANTHER" id="PTHR43357">
    <property type="entry name" value="INNER MEMBRANE ABC TRANSPORTER PERMEASE PROTEIN YDCV"/>
    <property type="match status" value="1"/>
</dbReference>
<dbReference type="Gene3D" id="1.10.3720.10">
    <property type="entry name" value="MetI-like"/>
    <property type="match status" value="1"/>
</dbReference>
<feature type="transmembrane region" description="Helical" evidence="8">
    <location>
        <begin position="7"/>
        <end position="32"/>
    </location>
</feature>
<evidence type="ECO:0000256" key="7">
    <source>
        <dbReference type="ARBA" id="ARBA00023136"/>
    </source>
</evidence>
<dbReference type="Pfam" id="PF00528">
    <property type="entry name" value="BPD_transp_1"/>
    <property type="match status" value="1"/>
</dbReference>
<comment type="similarity">
    <text evidence="8">Belongs to the binding-protein-dependent transport system permease family.</text>
</comment>
<dbReference type="CDD" id="cd06261">
    <property type="entry name" value="TM_PBP2"/>
    <property type="match status" value="1"/>
</dbReference>
<feature type="transmembrane region" description="Helical" evidence="8">
    <location>
        <begin position="189"/>
        <end position="211"/>
    </location>
</feature>
<keyword evidence="11" id="KW-1185">Reference proteome</keyword>
<keyword evidence="5 8" id="KW-0812">Transmembrane</keyword>
<proteinExistence type="inferred from homology"/>
<dbReference type="AlphaFoldDB" id="A0A7W6K664"/>
<comment type="caution">
    <text evidence="10">The sequence shown here is derived from an EMBL/GenBank/DDBJ whole genome shotgun (WGS) entry which is preliminary data.</text>
</comment>
<feature type="domain" description="ABC transmembrane type-1" evidence="9">
    <location>
        <begin position="53"/>
        <end position="249"/>
    </location>
</feature>
<feature type="transmembrane region" description="Helical" evidence="8">
    <location>
        <begin position="52"/>
        <end position="80"/>
    </location>
</feature>
<feature type="transmembrane region" description="Helical" evidence="8">
    <location>
        <begin position="92"/>
        <end position="113"/>
    </location>
</feature>
<evidence type="ECO:0000256" key="2">
    <source>
        <dbReference type="ARBA" id="ARBA00022448"/>
    </source>
</evidence>
<dbReference type="InterPro" id="IPR035906">
    <property type="entry name" value="MetI-like_sf"/>
</dbReference>
<keyword evidence="2 8" id="KW-0813">Transport</keyword>
<dbReference type="SUPFAM" id="SSF161098">
    <property type="entry name" value="MetI-like"/>
    <property type="match status" value="1"/>
</dbReference>
<accession>A0A7W6K664</accession>
<organism evidence="10 11">
    <name type="scientific">Allorhizobium borbori</name>
    <dbReference type="NCBI Taxonomy" id="485907"/>
    <lineage>
        <taxon>Bacteria</taxon>
        <taxon>Pseudomonadati</taxon>
        <taxon>Pseudomonadota</taxon>
        <taxon>Alphaproteobacteria</taxon>
        <taxon>Hyphomicrobiales</taxon>
        <taxon>Rhizobiaceae</taxon>
        <taxon>Rhizobium/Agrobacterium group</taxon>
        <taxon>Allorhizobium</taxon>
    </lineage>
</organism>
<dbReference type="EMBL" id="JACIDU010000034">
    <property type="protein sequence ID" value="MBB4105880.1"/>
    <property type="molecule type" value="Genomic_DNA"/>
</dbReference>
<keyword evidence="7 8" id="KW-0472">Membrane</keyword>
<evidence type="ECO:0000313" key="10">
    <source>
        <dbReference type="EMBL" id="MBB4105880.1"/>
    </source>
</evidence>
<name>A0A7W6K664_9HYPH</name>
<dbReference type="GO" id="GO:0005886">
    <property type="term" value="C:plasma membrane"/>
    <property type="evidence" value="ECO:0007669"/>
    <property type="project" value="UniProtKB-SubCell"/>
</dbReference>
<evidence type="ECO:0000313" key="11">
    <source>
        <dbReference type="Proteomes" id="UP000584824"/>
    </source>
</evidence>
<reference evidence="10 11" key="1">
    <citation type="submission" date="2020-08" db="EMBL/GenBank/DDBJ databases">
        <title>Genomic Encyclopedia of Type Strains, Phase IV (KMG-IV): sequencing the most valuable type-strain genomes for metagenomic binning, comparative biology and taxonomic classification.</title>
        <authorList>
            <person name="Goeker M."/>
        </authorList>
    </citation>
    <scope>NUCLEOTIDE SEQUENCE [LARGE SCALE GENOMIC DNA]</scope>
    <source>
        <strain evidence="10 11">DSM 26385</strain>
    </source>
</reference>
<dbReference type="Proteomes" id="UP000584824">
    <property type="component" value="Unassembled WGS sequence"/>
</dbReference>
<evidence type="ECO:0000256" key="4">
    <source>
        <dbReference type="ARBA" id="ARBA00022519"/>
    </source>
</evidence>
<comment type="subcellular location">
    <subcellularLocation>
        <location evidence="1">Cell inner membrane</location>
        <topology evidence="1">Multi-pass membrane protein</topology>
    </subcellularLocation>
    <subcellularLocation>
        <location evidence="8">Cell membrane</location>
        <topology evidence="8">Multi-pass membrane protein</topology>
    </subcellularLocation>
</comment>
<evidence type="ECO:0000259" key="9">
    <source>
        <dbReference type="PROSITE" id="PS50928"/>
    </source>
</evidence>
<keyword evidence="4" id="KW-0997">Cell inner membrane</keyword>